<protein>
    <submittedName>
        <fullName evidence="1">Acetyl esterase/lipase</fullName>
    </submittedName>
</protein>
<dbReference type="InterPro" id="IPR029058">
    <property type="entry name" value="AB_hydrolase_fold"/>
</dbReference>
<organism evidence="1 2">
    <name type="scientific">Kribbella italica</name>
    <dbReference type="NCBI Taxonomy" id="1540520"/>
    <lineage>
        <taxon>Bacteria</taxon>
        <taxon>Bacillati</taxon>
        <taxon>Actinomycetota</taxon>
        <taxon>Actinomycetes</taxon>
        <taxon>Propionibacteriales</taxon>
        <taxon>Kribbellaceae</taxon>
        <taxon>Kribbella</taxon>
    </lineage>
</organism>
<dbReference type="EMBL" id="JACHMY010000001">
    <property type="protein sequence ID" value="MBB5836224.1"/>
    <property type="molecule type" value="Genomic_DNA"/>
</dbReference>
<keyword evidence="2" id="KW-1185">Reference proteome</keyword>
<proteinExistence type="predicted"/>
<reference evidence="1 2" key="1">
    <citation type="submission" date="2020-08" db="EMBL/GenBank/DDBJ databases">
        <title>Sequencing the genomes of 1000 actinobacteria strains.</title>
        <authorList>
            <person name="Klenk H.-P."/>
        </authorList>
    </citation>
    <scope>NUCLEOTIDE SEQUENCE [LARGE SCALE GENOMIC DNA]</scope>
    <source>
        <strain evidence="1 2">DSM 28967</strain>
    </source>
</reference>
<dbReference type="AlphaFoldDB" id="A0A7W9J5Z9"/>
<accession>A0A7W9J5Z9</accession>
<dbReference type="RefSeq" id="WP_184795769.1">
    <property type="nucleotide sequence ID" value="NZ_JACHMY010000001.1"/>
</dbReference>
<gene>
    <name evidence="1" type="ORF">HDA39_002958</name>
</gene>
<comment type="caution">
    <text evidence="1">The sequence shown here is derived from an EMBL/GenBank/DDBJ whole genome shotgun (WGS) entry which is preliminary data.</text>
</comment>
<sequence>MTSPRVTRSAAVQLRGASGPIWARIYWPARSGARTPPLLVFFPGSGSNDPDQECREICRRGGLVILAGPTATEHDQALADARAIVGWAADHAAELEADPARLLISGRGDGLALAVEVSQIAVQEGWPELLLLTDLITTLERTNR</sequence>
<dbReference type="SUPFAM" id="SSF53474">
    <property type="entry name" value="alpha/beta-Hydrolases"/>
    <property type="match status" value="1"/>
</dbReference>
<dbReference type="Gene3D" id="3.40.50.1820">
    <property type="entry name" value="alpha/beta hydrolase"/>
    <property type="match status" value="1"/>
</dbReference>
<name>A0A7W9J5Z9_9ACTN</name>
<evidence type="ECO:0000313" key="1">
    <source>
        <dbReference type="EMBL" id="MBB5836224.1"/>
    </source>
</evidence>
<evidence type="ECO:0000313" key="2">
    <source>
        <dbReference type="Proteomes" id="UP000549971"/>
    </source>
</evidence>
<dbReference type="Proteomes" id="UP000549971">
    <property type="component" value="Unassembled WGS sequence"/>
</dbReference>